<dbReference type="NCBIfam" id="TIGR01700">
    <property type="entry name" value="PNPH"/>
    <property type="match status" value="1"/>
</dbReference>
<evidence type="ECO:0000256" key="7">
    <source>
        <dbReference type="ARBA" id="ARBA00022679"/>
    </source>
</evidence>
<comment type="similarity">
    <text evidence="3 9">Belongs to the PNP/MTAP phosphorylase family.</text>
</comment>
<organism evidence="12 13">
    <name type="scientific">Peptoniphilus indolicus</name>
    <dbReference type="NCBI Taxonomy" id="33030"/>
    <lineage>
        <taxon>Bacteria</taxon>
        <taxon>Bacillati</taxon>
        <taxon>Bacillota</taxon>
        <taxon>Tissierellia</taxon>
        <taxon>Tissierellales</taxon>
        <taxon>Peptoniphilaceae</taxon>
        <taxon>Peptoniphilus</taxon>
    </lineage>
</organism>
<evidence type="ECO:0000256" key="2">
    <source>
        <dbReference type="ARBA" id="ARBA00005058"/>
    </source>
</evidence>
<dbReference type="FunFam" id="3.40.50.1580:FF:000010">
    <property type="entry name" value="Purine nucleoside phosphorylase"/>
    <property type="match status" value="1"/>
</dbReference>
<evidence type="ECO:0000256" key="1">
    <source>
        <dbReference type="ARBA" id="ARBA00002678"/>
    </source>
</evidence>
<feature type="binding site" evidence="10">
    <location>
        <position position="228"/>
    </location>
    <ligand>
        <name>a purine D-ribonucleoside</name>
        <dbReference type="ChEBI" id="CHEBI:142355"/>
    </ligand>
</feature>
<evidence type="ECO:0000256" key="4">
    <source>
        <dbReference type="ARBA" id="ARBA00011233"/>
    </source>
</evidence>
<evidence type="ECO:0000256" key="5">
    <source>
        <dbReference type="ARBA" id="ARBA00022553"/>
    </source>
</evidence>
<feature type="binding site" evidence="10">
    <location>
        <position position="205"/>
    </location>
    <ligand>
        <name>phosphate</name>
        <dbReference type="ChEBI" id="CHEBI:43474"/>
    </ligand>
</feature>
<dbReference type="EMBL" id="UGTH01000001">
    <property type="protein sequence ID" value="SUB76053.1"/>
    <property type="molecule type" value="Genomic_DNA"/>
</dbReference>
<dbReference type="PANTHER" id="PTHR11904:SF9">
    <property type="entry name" value="PURINE NUCLEOSIDE PHOSPHORYLASE-RELATED"/>
    <property type="match status" value="1"/>
</dbReference>
<dbReference type="GO" id="GO:0005737">
    <property type="term" value="C:cytoplasm"/>
    <property type="evidence" value="ECO:0007669"/>
    <property type="project" value="TreeGrafter"/>
</dbReference>
<gene>
    <name evidence="12" type="primary">punA_2</name>
    <name evidence="12" type="ORF">NCTC11088_01864</name>
</gene>
<proteinExistence type="inferred from homology"/>
<evidence type="ECO:0000256" key="10">
    <source>
        <dbReference type="PIRSR" id="PIRSR000477-2"/>
    </source>
</evidence>
<keyword evidence="5" id="KW-0597">Phosphoprotein</keyword>
<evidence type="ECO:0000313" key="12">
    <source>
        <dbReference type="EMBL" id="SUB76053.1"/>
    </source>
</evidence>
<comment type="pathway">
    <text evidence="2 9">Purine metabolism; purine nucleoside salvage.</text>
</comment>
<dbReference type="GO" id="GO:0009116">
    <property type="term" value="P:nucleoside metabolic process"/>
    <property type="evidence" value="ECO:0007669"/>
    <property type="project" value="InterPro"/>
</dbReference>
<feature type="binding site" evidence="10">
    <location>
        <begin position="75"/>
        <end position="77"/>
    </location>
    <ligand>
        <name>phosphate</name>
        <dbReference type="ChEBI" id="CHEBI:43474"/>
    </ligand>
</feature>
<dbReference type="GO" id="GO:0004731">
    <property type="term" value="F:purine-nucleoside phosphorylase activity"/>
    <property type="evidence" value="ECO:0007669"/>
    <property type="project" value="UniProtKB-EC"/>
</dbReference>
<dbReference type="Proteomes" id="UP000254777">
    <property type="component" value="Unassembled WGS sequence"/>
</dbReference>
<evidence type="ECO:0000256" key="6">
    <source>
        <dbReference type="ARBA" id="ARBA00022676"/>
    </source>
</evidence>
<sequence length="265" mass="29375">MNKSIEYIKSVTNIEPEIGVILGSGLGDFGETIEEKMVIPYKDIPEFPKSTVVGHEGSLIFGKVKGKNVVAMQGRIHFYEGQGMDNVVYPIKVMSELGIKTLIVTNACGGINTNFKPGDLMLIRDHINFSGQNPLIGPNDDKGPRFLDMTYTYSKRLMELSKKVAKEMNIKLQEGVYMYFTGPTYETPAEIIFARTIGADTAGMSTVPEVIVARHRGIEVLGISCITNMAAGILDRPLDHKEVIEVSNTIKEDFKKLVQEIIRVM</sequence>
<feature type="binding site" evidence="10">
    <location>
        <position position="186"/>
    </location>
    <ligand>
        <name>a purine D-ribonucleoside</name>
        <dbReference type="ChEBI" id="CHEBI:142355"/>
    </ligand>
</feature>
<comment type="catalytic activity">
    <reaction evidence="8">
        <text>a purine 2'-deoxy-D-ribonucleoside + phosphate = a purine nucleobase + 2-deoxy-alpha-D-ribose 1-phosphate</text>
        <dbReference type="Rhea" id="RHEA:36431"/>
        <dbReference type="ChEBI" id="CHEBI:26386"/>
        <dbReference type="ChEBI" id="CHEBI:43474"/>
        <dbReference type="ChEBI" id="CHEBI:57259"/>
        <dbReference type="ChEBI" id="CHEBI:142361"/>
        <dbReference type="EC" id="2.4.2.1"/>
    </reaction>
</comment>
<evidence type="ECO:0000259" key="11">
    <source>
        <dbReference type="Pfam" id="PF01048"/>
    </source>
</evidence>
<dbReference type="Gene3D" id="3.40.50.1580">
    <property type="entry name" value="Nucleoside phosphorylase domain"/>
    <property type="match status" value="1"/>
</dbReference>
<dbReference type="InterPro" id="IPR035994">
    <property type="entry name" value="Nucleoside_phosphorylase_sf"/>
</dbReference>
<evidence type="ECO:0000256" key="9">
    <source>
        <dbReference type="PIRNR" id="PIRNR000477"/>
    </source>
</evidence>
<dbReference type="InterPro" id="IPR011268">
    <property type="entry name" value="Purine_phosphorylase"/>
</dbReference>
<reference evidence="12 13" key="1">
    <citation type="submission" date="2018-06" db="EMBL/GenBank/DDBJ databases">
        <authorList>
            <consortium name="Pathogen Informatics"/>
            <person name="Doyle S."/>
        </authorList>
    </citation>
    <scope>NUCLEOTIDE SEQUENCE [LARGE SCALE GENOMIC DNA]</scope>
    <source>
        <strain evidence="12 13">NCTC11088</strain>
    </source>
</reference>
<dbReference type="InterPro" id="IPR011270">
    <property type="entry name" value="Pur_Nuc_Pase_Ino/Guo-sp"/>
</dbReference>
<dbReference type="InterPro" id="IPR000845">
    <property type="entry name" value="Nucleoside_phosphorylase_d"/>
</dbReference>
<accession>A0A379DFL1</accession>
<keyword evidence="7 9" id="KW-0808">Transferase</keyword>
<name>A0A379DFL1_9FIRM</name>
<dbReference type="Pfam" id="PF01048">
    <property type="entry name" value="PNP_UDP_1"/>
    <property type="match status" value="1"/>
</dbReference>
<dbReference type="SUPFAM" id="SSF53167">
    <property type="entry name" value="Purine and uridine phosphorylases"/>
    <property type="match status" value="1"/>
</dbReference>
<dbReference type="AlphaFoldDB" id="A0A379DFL1"/>
<dbReference type="InterPro" id="IPR018099">
    <property type="entry name" value="Purine_phosphorylase-2_CS"/>
</dbReference>
<dbReference type="CDD" id="cd09009">
    <property type="entry name" value="PNP-EcPNPII_like"/>
    <property type="match status" value="1"/>
</dbReference>
<protein>
    <recommendedName>
        <fullName evidence="9">Purine nucleoside phosphorylase</fullName>
        <ecNumber evidence="9">2.4.2.1</ecNumber>
    </recommendedName>
    <alternativeName>
        <fullName evidence="9">Inosine-guanosine phosphorylase</fullName>
    </alternativeName>
</protein>
<evidence type="ECO:0000256" key="8">
    <source>
        <dbReference type="ARBA" id="ARBA00048556"/>
    </source>
</evidence>
<dbReference type="PROSITE" id="PS01240">
    <property type="entry name" value="PNP_MTAP_2"/>
    <property type="match status" value="1"/>
</dbReference>
<feature type="binding site" evidence="10">
    <location>
        <position position="24"/>
    </location>
    <ligand>
        <name>phosphate</name>
        <dbReference type="ChEBI" id="CHEBI:43474"/>
    </ligand>
</feature>
<feature type="binding site" evidence="10">
    <location>
        <position position="107"/>
    </location>
    <ligand>
        <name>phosphate</name>
        <dbReference type="ChEBI" id="CHEBI:43474"/>
    </ligand>
</feature>
<dbReference type="RefSeq" id="WP_004823044.1">
    <property type="nucleotide sequence ID" value="NZ_UGTH01000001.1"/>
</dbReference>
<comment type="function">
    <text evidence="1">The purine nucleoside phosphorylases catalyze the phosphorolytic breakdown of the N-glycosidic bond in the beta-(deoxy)ribonucleoside molecules, with the formation of the corresponding free purine bases and pentose-1-phosphate. Cleaves guanosine, inosine, 2'-deoxyguanosine and 2'-deoxyinosine.</text>
</comment>
<dbReference type="NCBIfam" id="TIGR01697">
    <property type="entry name" value="PNPH-PUNA-XAPA"/>
    <property type="match status" value="1"/>
</dbReference>
<feature type="domain" description="Nucleoside phosphorylase" evidence="11">
    <location>
        <begin position="17"/>
        <end position="263"/>
    </location>
</feature>
<feature type="binding site" evidence="10">
    <location>
        <position position="55"/>
    </location>
    <ligand>
        <name>phosphate</name>
        <dbReference type="ChEBI" id="CHEBI:43474"/>
    </ligand>
</feature>
<dbReference type="UniPathway" id="UPA00606"/>
<comment type="subunit">
    <text evidence="4">Homotrimer.</text>
</comment>
<evidence type="ECO:0000313" key="13">
    <source>
        <dbReference type="Proteomes" id="UP000254777"/>
    </source>
</evidence>
<dbReference type="EC" id="2.4.2.1" evidence="9"/>
<keyword evidence="6 9" id="KW-0328">Glycosyltransferase</keyword>
<dbReference type="PANTHER" id="PTHR11904">
    <property type="entry name" value="METHYLTHIOADENOSINE/PURINE NUCLEOSIDE PHOSPHORYLASE"/>
    <property type="match status" value="1"/>
</dbReference>
<dbReference type="NCBIfam" id="NF006054">
    <property type="entry name" value="PRK08202.1"/>
    <property type="match status" value="1"/>
</dbReference>
<dbReference type="PIRSF" id="PIRSF000477">
    <property type="entry name" value="PurNPase"/>
    <property type="match status" value="1"/>
</dbReference>
<evidence type="ECO:0000256" key="3">
    <source>
        <dbReference type="ARBA" id="ARBA00006751"/>
    </source>
</evidence>